<dbReference type="NCBIfam" id="TIGR01049">
    <property type="entry name" value="rpsJ_bact"/>
    <property type="match status" value="1"/>
</dbReference>
<dbReference type="GO" id="GO:1990904">
    <property type="term" value="C:ribonucleoprotein complex"/>
    <property type="evidence" value="ECO:0007669"/>
    <property type="project" value="UniProtKB-KW"/>
</dbReference>
<evidence type="ECO:0000313" key="9">
    <source>
        <dbReference type="EMBL" id="KAK7681997.1"/>
    </source>
</evidence>
<accession>A0AAW0FPD6</accession>
<dbReference type="GO" id="GO:0005840">
    <property type="term" value="C:ribosome"/>
    <property type="evidence" value="ECO:0007669"/>
    <property type="project" value="UniProtKB-KW"/>
</dbReference>
<dbReference type="PANTHER" id="PTHR11700">
    <property type="entry name" value="30S RIBOSOMAL PROTEIN S10 FAMILY MEMBER"/>
    <property type="match status" value="1"/>
</dbReference>
<proteinExistence type="inferred from homology"/>
<dbReference type="AlphaFoldDB" id="A0AAW0FPD6"/>
<dbReference type="SUPFAM" id="SSF54999">
    <property type="entry name" value="Ribosomal protein S10"/>
    <property type="match status" value="1"/>
</dbReference>
<sequence length="223" mass="24765">MFGIGRQCNRTLSLASRIASGSRLSHTLPAINQTGLSAASQNELSELLGQPEVAGQIVNGRSFLPAYYHPRTHNVPVALIHFRSYHISLLNLFTHFASHAASALAIPISKTIPLPTQRSLWTVPRSPFVHKTSQENFERRTHKRVIKAWDADDEVVERWIKYLEAHPLAGVGFRVDRLVLDMQTKKTRSAEKVKELGEKIVERELAAAAASAQKSAETIVKSS</sequence>
<evidence type="ECO:0000256" key="3">
    <source>
        <dbReference type="ARBA" id="ARBA00023274"/>
    </source>
</evidence>
<dbReference type="GO" id="GO:0006412">
    <property type="term" value="P:translation"/>
    <property type="evidence" value="ECO:0007669"/>
    <property type="project" value="InterPro"/>
</dbReference>
<comment type="caution">
    <text evidence="9">The sequence shown here is derived from an EMBL/GenBank/DDBJ whole genome shotgun (WGS) entry which is preliminary data.</text>
</comment>
<dbReference type="Pfam" id="PF00338">
    <property type="entry name" value="Ribosomal_S10"/>
    <property type="match status" value="1"/>
</dbReference>
<comment type="function">
    <text evidence="6">Involved in mitochondrial genome encoded proteins translation. Involved in the binding of tRNA to the ribosomes.</text>
</comment>
<dbReference type="Gene3D" id="3.30.70.600">
    <property type="entry name" value="Ribosomal protein S10 domain"/>
    <property type="match status" value="1"/>
</dbReference>
<feature type="domain" description="Small ribosomal subunit protein uS10" evidence="8">
    <location>
        <begin position="79"/>
        <end position="176"/>
    </location>
</feature>
<evidence type="ECO:0000256" key="1">
    <source>
        <dbReference type="ARBA" id="ARBA00007102"/>
    </source>
</evidence>
<evidence type="ECO:0000256" key="6">
    <source>
        <dbReference type="ARBA" id="ARBA00057689"/>
    </source>
</evidence>
<comment type="subunit">
    <text evidence="7">Part of the mitochondrial small ribosomal subunit.</text>
</comment>
<dbReference type="InterPro" id="IPR027486">
    <property type="entry name" value="Ribosomal_uS10_dom"/>
</dbReference>
<dbReference type="InterPro" id="IPR036838">
    <property type="entry name" value="Ribosomal_uS10_dom_sf"/>
</dbReference>
<comment type="similarity">
    <text evidence="1">Belongs to the universal ribosomal protein uS10 family.</text>
</comment>
<evidence type="ECO:0000256" key="4">
    <source>
        <dbReference type="ARBA" id="ARBA00035261"/>
    </source>
</evidence>
<name>A0AAW0FPD6_9APHY</name>
<gene>
    <name evidence="9" type="ORF">QCA50_014961</name>
</gene>
<dbReference type="GO" id="GO:0003735">
    <property type="term" value="F:structural constituent of ribosome"/>
    <property type="evidence" value="ECO:0007669"/>
    <property type="project" value="InterPro"/>
</dbReference>
<keyword evidence="10" id="KW-1185">Reference proteome</keyword>
<evidence type="ECO:0000256" key="5">
    <source>
        <dbReference type="ARBA" id="ARBA00042916"/>
    </source>
</evidence>
<dbReference type="HAMAP" id="MF_00508">
    <property type="entry name" value="Ribosomal_uS10"/>
    <property type="match status" value="1"/>
</dbReference>
<evidence type="ECO:0000259" key="8">
    <source>
        <dbReference type="SMART" id="SM01403"/>
    </source>
</evidence>
<dbReference type="FunFam" id="3.30.70.600:FF:000003">
    <property type="entry name" value="30S ribosomal protein S10"/>
    <property type="match status" value="1"/>
</dbReference>
<organism evidence="9 10">
    <name type="scientific">Cerrena zonata</name>
    <dbReference type="NCBI Taxonomy" id="2478898"/>
    <lineage>
        <taxon>Eukaryota</taxon>
        <taxon>Fungi</taxon>
        <taxon>Dikarya</taxon>
        <taxon>Basidiomycota</taxon>
        <taxon>Agaricomycotina</taxon>
        <taxon>Agaricomycetes</taxon>
        <taxon>Polyporales</taxon>
        <taxon>Cerrenaceae</taxon>
        <taxon>Cerrena</taxon>
    </lineage>
</organism>
<evidence type="ECO:0000256" key="7">
    <source>
        <dbReference type="ARBA" id="ARBA00065857"/>
    </source>
</evidence>
<dbReference type="Proteomes" id="UP001385951">
    <property type="component" value="Unassembled WGS sequence"/>
</dbReference>
<reference evidence="9 10" key="1">
    <citation type="submission" date="2022-09" db="EMBL/GenBank/DDBJ databases">
        <authorList>
            <person name="Palmer J.M."/>
        </authorList>
    </citation>
    <scope>NUCLEOTIDE SEQUENCE [LARGE SCALE GENOMIC DNA]</scope>
    <source>
        <strain evidence="9 10">DSM 7382</strain>
    </source>
</reference>
<dbReference type="PRINTS" id="PR00971">
    <property type="entry name" value="RIBOSOMALS10"/>
</dbReference>
<evidence type="ECO:0000313" key="10">
    <source>
        <dbReference type="Proteomes" id="UP001385951"/>
    </source>
</evidence>
<dbReference type="InterPro" id="IPR001848">
    <property type="entry name" value="Ribosomal_uS10"/>
</dbReference>
<evidence type="ECO:0000256" key="2">
    <source>
        <dbReference type="ARBA" id="ARBA00022980"/>
    </source>
</evidence>
<keyword evidence="3" id="KW-0687">Ribonucleoprotein</keyword>
<dbReference type="EMBL" id="JASBNA010000038">
    <property type="protein sequence ID" value="KAK7681997.1"/>
    <property type="molecule type" value="Genomic_DNA"/>
</dbReference>
<keyword evidence="2" id="KW-0689">Ribosomal protein</keyword>
<dbReference type="SMART" id="SM01403">
    <property type="entry name" value="Ribosomal_S10"/>
    <property type="match status" value="1"/>
</dbReference>
<protein>
    <recommendedName>
        <fullName evidence="4">Small ribosomal subunit protein uS10m</fullName>
    </recommendedName>
    <alternativeName>
        <fullName evidence="5">37S ribosomal protein S10, mitochondrial</fullName>
    </alternativeName>
</protein>